<feature type="transmembrane region" description="Helical" evidence="1">
    <location>
        <begin position="102"/>
        <end position="118"/>
    </location>
</feature>
<dbReference type="AlphaFoldDB" id="A0A3E5GIB7"/>
<organism evidence="3 5">
    <name type="scientific">Dorea longicatena</name>
    <dbReference type="NCBI Taxonomy" id="88431"/>
    <lineage>
        <taxon>Bacteria</taxon>
        <taxon>Bacillati</taxon>
        <taxon>Bacillota</taxon>
        <taxon>Clostridia</taxon>
        <taxon>Lachnospirales</taxon>
        <taxon>Lachnospiraceae</taxon>
        <taxon>Dorea</taxon>
    </lineage>
</organism>
<comment type="caution">
    <text evidence="3">The sequence shown here is derived from an EMBL/GenBank/DDBJ whole genome shotgun (WGS) entry which is preliminary data.</text>
</comment>
<dbReference type="InterPro" id="IPR042150">
    <property type="entry name" value="MmRce1-like"/>
</dbReference>
<keyword evidence="1" id="KW-1133">Transmembrane helix</keyword>
<dbReference type="EMBL" id="QRHW01000001">
    <property type="protein sequence ID" value="RHG11461.1"/>
    <property type="molecule type" value="Genomic_DNA"/>
</dbReference>
<feature type="transmembrane region" description="Helical" evidence="1">
    <location>
        <begin position="296"/>
        <end position="316"/>
    </location>
</feature>
<dbReference type="GO" id="GO:0008237">
    <property type="term" value="F:metallopeptidase activity"/>
    <property type="evidence" value="ECO:0007669"/>
    <property type="project" value="UniProtKB-KW"/>
</dbReference>
<keyword evidence="1" id="KW-0472">Membrane</keyword>
<dbReference type="GO" id="GO:0080120">
    <property type="term" value="P:CAAX-box protein maturation"/>
    <property type="evidence" value="ECO:0007669"/>
    <property type="project" value="UniProtKB-ARBA"/>
</dbReference>
<dbReference type="InterPro" id="IPR003675">
    <property type="entry name" value="Rce1/LyrA-like_dom"/>
</dbReference>
<evidence type="ECO:0000313" key="6">
    <source>
        <dbReference type="Proteomes" id="UP000284112"/>
    </source>
</evidence>
<dbReference type="EMBL" id="QSVN01000002">
    <property type="protein sequence ID" value="RGO34623.1"/>
    <property type="molecule type" value="Genomic_DNA"/>
</dbReference>
<feature type="transmembrane region" description="Helical" evidence="1">
    <location>
        <begin position="265"/>
        <end position="284"/>
    </location>
</feature>
<feature type="transmembrane region" description="Helical" evidence="1">
    <location>
        <begin position="138"/>
        <end position="160"/>
    </location>
</feature>
<keyword evidence="1" id="KW-0812">Transmembrane</keyword>
<keyword evidence="3" id="KW-0482">Metalloprotease</keyword>
<dbReference type="Proteomes" id="UP000284112">
    <property type="component" value="Unassembled WGS sequence"/>
</dbReference>
<dbReference type="Proteomes" id="UP000261285">
    <property type="component" value="Unassembled WGS sequence"/>
</dbReference>
<evidence type="ECO:0000259" key="2">
    <source>
        <dbReference type="Pfam" id="PF02517"/>
    </source>
</evidence>
<sequence length="326" mass="36594">MNMETILFSKTDKIKIVTFAAVAFGLPWLLLPQIRVEGILAYNIPASYMMILPTFGIILGRIICERKIHGWFHWIYTIAFIESTAVMVLCAAKVITGKAADDMLTVSSMALSIVLLLGRMIDEQELYPFKDLKKAIGIYIMFVAIAQISNLPQLIHAGALRTADEIVSNLLFAPIDIFVVQSIYFFGEEYAWRGCLQGRLQNIFGKRMGVILLGIIWELWHMPLWFQISEPGQGKLIVLLVLMRMPYVIALAVFLGWAYMKTNNIWLCVLIHGVNNAAGAAFDSDLVTVADTVESVSVFDGIMTAVAVIVMLLFLFTKEYRKGERV</sequence>
<dbReference type="GO" id="GO:0004175">
    <property type="term" value="F:endopeptidase activity"/>
    <property type="evidence" value="ECO:0007669"/>
    <property type="project" value="UniProtKB-ARBA"/>
</dbReference>
<reference evidence="5 6" key="1">
    <citation type="submission" date="2018-08" db="EMBL/GenBank/DDBJ databases">
        <title>A genome reference for cultivated species of the human gut microbiota.</title>
        <authorList>
            <person name="Zou Y."/>
            <person name="Xue W."/>
            <person name="Luo G."/>
        </authorList>
    </citation>
    <scope>NUCLEOTIDE SEQUENCE [LARGE SCALE GENOMIC DNA]</scope>
    <source>
        <strain evidence="4 6">AM23-13</strain>
        <strain evidence="3 5">OM02-16</strain>
    </source>
</reference>
<feature type="transmembrane region" description="Helical" evidence="1">
    <location>
        <begin position="16"/>
        <end position="34"/>
    </location>
</feature>
<feature type="transmembrane region" description="Helical" evidence="1">
    <location>
        <begin position="166"/>
        <end position="187"/>
    </location>
</feature>
<evidence type="ECO:0000256" key="1">
    <source>
        <dbReference type="SAM" id="Phobius"/>
    </source>
</evidence>
<gene>
    <name evidence="4" type="ORF">DW641_01075</name>
    <name evidence="3" type="ORF">DXB16_03820</name>
</gene>
<keyword evidence="3" id="KW-0378">Hydrolase</keyword>
<feature type="transmembrane region" description="Helical" evidence="1">
    <location>
        <begin position="46"/>
        <end position="64"/>
    </location>
</feature>
<dbReference type="PANTHER" id="PTHR35797">
    <property type="entry name" value="PROTEASE-RELATED"/>
    <property type="match status" value="1"/>
</dbReference>
<feature type="domain" description="CAAX prenyl protease 2/Lysostaphin resistance protein A-like" evidence="2">
    <location>
        <begin position="176"/>
        <end position="277"/>
    </location>
</feature>
<evidence type="ECO:0000313" key="3">
    <source>
        <dbReference type="EMBL" id="RGO34623.1"/>
    </source>
</evidence>
<feature type="transmembrane region" description="Helical" evidence="1">
    <location>
        <begin position="234"/>
        <end position="258"/>
    </location>
</feature>
<evidence type="ECO:0000313" key="5">
    <source>
        <dbReference type="Proteomes" id="UP000261285"/>
    </source>
</evidence>
<proteinExistence type="predicted"/>
<dbReference type="GO" id="GO:0006508">
    <property type="term" value="P:proteolysis"/>
    <property type="evidence" value="ECO:0007669"/>
    <property type="project" value="UniProtKB-KW"/>
</dbReference>
<feature type="transmembrane region" description="Helical" evidence="1">
    <location>
        <begin position="71"/>
        <end position="96"/>
    </location>
</feature>
<name>A0A3E5GIB7_9FIRM</name>
<keyword evidence="3" id="KW-0645">Protease</keyword>
<evidence type="ECO:0000313" key="4">
    <source>
        <dbReference type="EMBL" id="RHG11461.1"/>
    </source>
</evidence>
<feature type="transmembrane region" description="Helical" evidence="1">
    <location>
        <begin position="208"/>
        <end position="228"/>
    </location>
</feature>
<dbReference type="Pfam" id="PF02517">
    <property type="entry name" value="Rce1-like"/>
    <property type="match status" value="1"/>
</dbReference>
<protein>
    <submittedName>
        <fullName evidence="3">CPBP family intramembrane metalloprotease</fullName>
    </submittedName>
</protein>
<accession>A0A3E5GIB7</accession>
<dbReference type="PANTHER" id="PTHR35797:SF1">
    <property type="entry name" value="PROTEASE"/>
    <property type="match status" value="1"/>
</dbReference>